<organism evidence="3 4">
    <name type="scientific">Sphaerisporangium aureirubrum</name>
    <dbReference type="NCBI Taxonomy" id="1544736"/>
    <lineage>
        <taxon>Bacteria</taxon>
        <taxon>Bacillati</taxon>
        <taxon>Actinomycetota</taxon>
        <taxon>Actinomycetes</taxon>
        <taxon>Streptosporangiales</taxon>
        <taxon>Streptosporangiaceae</taxon>
        <taxon>Sphaerisporangium</taxon>
    </lineage>
</organism>
<dbReference type="Pfam" id="PF00174">
    <property type="entry name" value="Oxidored_molyb"/>
    <property type="match status" value="1"/>
</dbReference>
<dbReference type="RefSeq" id="WP_380755903.1">
    <property type="nucleotide sequence ID" value="NZ_JBHSRF010000031.1"/>
</dbReference>
<dbReference type="SUPFAM" id="SSF56524">
    <property type="entry name" value="Oxidoreductase molybdopterin-binding domain"/>
    <property type="match status" value="1"/>
</dbReference>
<gene>
    <name evidence="3" type="ORF">ACFP1K_21055</name>
</gene>
<dbReference type="InterPro" id="IPR008335">
    <property type="entry name" value="Mopterin_OxRdtase_euk"/>
</dbReference>
<feature type="domain" description="Oxidoreductase molybdopterin-binding" evidence="2">
    <location>
        <begin position="239"/>
        <end position="371"/>
    </location>
</feature>
<keyword evidence="1" id="KW-1133">Transmembrane helix</keyword>
<feature type="transmembrane region" description="Helical" evidence="1">
    <location>
        <begin position="179"/>
        <end position="197"/>
    </location>
</feature>
<dbReference type="Gene3D" id="3.90.420.10">
    <property type="entry name" value="Oxidoreductase, molybdopterin-binding domain"/>
    <property type="match status" value="1"/>
</dbReference>
<feature type="transmembrane region" description="Helical" evidence="1">
    <location>
        <begin position="140"/>
        <end position="158"/>
    </location>
</feature>
<dbReference type="InterPro" id="IPR000572">
    <property type="entry name" value="OxRdtase_Mopterin-bd_dom"/>
</dbReference>
<dbReference type="CDD" id="cd00321">
    <property type="entry name" value="SO_family_Moco"/>
    <property type="match status" value="1"/>
</dbReference>
<feature type="transmembrane region" description="Helical" evidence="1">
    <location>
        <begin position="63"/>
        <end position="83"/>
    </location>
</feature>
<keyword evidence="4" id="KW-1185">Reference proteome</keyword>
<dbReference type="EMBL" id="JBHSRF010000031">
    <property type="protein sequence ID" value="MFC6083671.1"/>
    <property type="molecule type" value="Genomic_DNA"/>
</dbReference>
<proteinExistence type="predicted"/>
<keyword evidence="1" id="KW-0812">Transmembrane</keyword>
<evidence type="ECO:0000313" key="4">
    <source>
        <dbReference type="Proteomes" id="UP001596137"/>
    </source>
</evidence>
<dbReference type="PRINTS" id="PR00407">
    <property type="entry name" value="EUMOPTERIN"/>
</dbReference>
<dbReference type="PANTHER" id="PTHR43032">
    <property type="entry name" value="PROTEIN-METHIONINE-SULFOXIDE REDUCTASE"/>
    <property type="match status" value="1"/>
</dbReference>
<reference evidence="4" key="1">
    <citation type="journal article" date="2019" name="Int. J. Syst. Evol. Microbiol.">
        <title>The Global Catalogue of Microorganisms (GCM) 10K type strain sequencing project: providing services to taxonomists for standard genome sequencing and annotation.</title>
        <authorList>
            <consortium name="The Broad Institute Genomics Platform"/>
            <consortium name="The Broad Institute Genome Sequencing Center for Infectious Disease"/>
            <person name="Wu L."/>
            <person name="Ma J."/>
        </authorList>
    </citation>
    <scope>NUCLEOTIDE SEQUENCE [LARGE SCALE GENOMIC DNA]</scope>
    <source>
        <strain evidence="4">JCM 30346</strain>
    </source>
</reference>
<name>A0ABW1NKA6_9ACTN</name>
<dbReference type="InterPro" id="IPR016174">
    <property type="entry name" value="Di-haem_cyt_TM"/>
</dbReference>
<comment type="caution">
    <text evidence="3">The sequence shown here is derived from an EMBL/GenBank/DDBJ whole genome shotgun (WGS) entry which is preliminary data.</text>
</comment>
<evidence type="ECO:0000313" key="3">
    <source>
        <dbReference type="EMBL" id="MFC6083671.1"/>
    </source>
</evidence>
<dbReference type="InterPro" id="IPR036374">
    <property type="entry name" value="OxRdtase_Mopterin-bd_sf"/>
</dbReference>
<dbReference type="Proteomes" id="UP001596137">
    <property type="component" value="Unassembled WGS sequence"/>
</dbReference>
<dbReference type="PANTHER" id="PTHR43032:SF2">
    <property type="entry name" value="BLL0505 PROTEIN"/>
    <property type="match status" value="1"/>
</dbReference>
<keyword evidence="1" id="KW-0472">Membrane</keyword>
<protein>
    <submittedName>
        <fullName evidence="3">Molybdopterin-dependent oxidoreductase</fullName>
    </submittedName>
</protein>
<accession>A0ABW1NKA6</accession>
<evidence type="ECO:0000256" key="1">
    <source>
        <dbReference type="SAM" id="Phobius"/>
    </source>
</evidence>
<sequence>MRSVSGRFSSGLHDERVAAQLGVWLGISFTVAFATGLVSHFMQHPPGWLLWPSRPVNLYRVTQGLHVIGGLATIPLLLAKLWTVYPKLFQWPPFRSVAHATERLLVLVLVGGSLFQLVTGLLNISYAYLWPFSFTTTHYWTAYLVYGALVVHVVNEWAKVRAALWTRERVEPDAAARRRFLATVAAASGLTVLVTVGETYAPLARLAVLAPRDPRIGPQGIPVNKSAVAAGVTEVIGDPGYRLTVTGAVRTELSLTYADLVRLPQHTVRLPISCVEGWSAEAEWTGIRLRDLLAGAEVAPDAVVLVESLERGGAYRSSEVRSPHWSDPLTLLALRLNGAPLAPDHGFPLRLIAPNRPGVLQTKWITKVVVS</sequence>
<dbReference type="SUPFAM" id="SSF81342">
    <property type="entry name" value="Transmembrane di-heme cytochromes"/>
    <property type="match status" value="1"/>
</dbReference>
<feature type="transmembrane region" description="Helical" evidence="1">
    <location>
        <begin position="104"/>
        <end position="128"/>
    </location>
</feature>
<evidence type="ECO:0000259" key="2">
    <source>
        <dbReference type="Pfam" id="PF00174"/>
    </source>
</evidence>
<feature type="transmembrane region" description="Helical" evidence="1">
    <location>
        <begin position="21"/>
        <end position="43"/>
    </location>
</feature>